<feature type="binding site" evidence="5">
    <location>
        <position position="294"/>
    </location>
    <ligand>
        <name>Zn(2+)</name>
        <dbReference type="ChEBI" id="CHEBI:29105"/>
        <note>catalytic</note>
    </ligand>
</feature>
<dbReference type="GO" id="GO:0004222">
    <property type="term" value="F:metalloendopeptidase activity"/>
    <property type="evidence" value="ECO:0007669"/>
    <property type="project" value="InterPro"/>
</dbReference>
<feature type="active site" evidence="5">
    <location>
        <position position="295"/>
    </location>
</feature>
<evidence type="ECO:0000256" key="4">
    <source>
        <dbReference type="ARBA" id="ARBA00023049"/>
    </source>
</evidence>
<dbReference type="GO" id="GO:0046872">
    <property type="term" value="F:metal ion binding"/>
    <property type="evidence" value="ECO:0007669"/>
    <property type="project" value="UniProtKB-KW"/>
</dbReference>
<comment type="caution">
    <text evidence="5">Lacks conserved residue(s) required for the propagation of feature annotation.</text>
</comment>
<keyword evidence="1" id="KW-0645">Protease</keyword>
<dbReference type="PROSITE" id="PS50215">
    <property type="entry name" value="ADAM_MEPRO"/>
    <property type="match status" value="1"/>
</dbReference>
<dbReference type="GO" id="GO:0007229">
    <property type="term" value="P:integrin-mediated signaling pathway"/>
    <property type="evidence" value="ECO:0007669"/>
    <property type="project" value="UniProtKB-KW"/>
</dbReference>
<feature type="chain" id="PRO_5019588173" evidence="7">
    <location>
        <begin position="22"/>
        <end position="407"/>
    </location>
</feature>
<keyword evidence="2" id="KW-0378">Hydrolase</keyword>
<protein>
    <submittedName>
        <fullName evidence="9">Disintegrin and metalloproteinase domain-containing protein 12-like protein</fullName>
    </submittedName>
</protein>
<dbReference type="PANTHER" id="PTHR11905:SF159">
    <property type="entry name" value="ADAM METALLOPROTEASE"/>
    <property type="match status" value="1"/>
</dbReference>
<keyword evidence="6" id="KW-1133">Transmembrane helix</keyword>
<evidence type="ECO:0000256" key="7">
    <source>
        <dbReference type="SAM" id="SignalP"/>
    </source>
</evidence>
<dbReference type="VEuPathDB" id="VectorBase:LDEU006901"/>
<keyword evidence="10" id="KW-1185">Reference proteome</keyword>
<accession>A0A443SC81</accession>
<evidence type="ECO:0000256" key="3">
    <source>
        <dbReference type="ARBA" id="ARBA00022833"/>
    </source>
</evidence>
<evidence type="ECO:0000313" key="9">
    <source>
        <dbReference type="EMBL" id="RWS25139.1"/>
    </source>
</evidence>
<feature type="binding site" evidence="5">
    <location>
        <position position="298"/>
    </location>
    <ligand>
        <name>Zn(2+)</name>
        <dbReference type="ChEBI" id="CHEBI:29105"/>
        <note>catalytic</note>
    </ligand>
</feature>
<keyword evidence="7" id="KW-0732">Signal</keyword>
<evidence type="ECO:0000259" key="8">
    <source>
        <dbReference type="PROSITE" id="PS50215"/>
    </source>
</evidence>
<dbReference type="SUPFAM" id="SSF55486">
    <property type="entry name" value="Metalloproteases ('zincins'), catalytic domain"/>
    <property type="match status" value="1"/>
</dbReference>
<dbReference type="InterPro" id="IPR001590">
    <property type="entry name" value="Peptidase_M12B"/>
</dbReference>
<keyword evidence="3 5" id="KW-0862">Zinc</keyword>
<keyword evidence="5" id="KW-0479">Metal-binding</keyword>
<feature type="signal peptide" evidence="7">
    <location>
        <begin position="1"/>
        <end position="21"/>
    </location>
</feature>
<name>A0A443SC81_9ACAR</name>
<dbReference type="OrthoDB" id="5951731at2759"/>
<evidence type="ECO:0000256" key="5">
    <source>
        <dbReference type="PROSITE-ProRule" id="PRU00276"/>
    </source>
</evidence>
<organism evidence="9 10">
    <name type="scientific">Leptotrombidium deliense</name>
    <dbReference type="NCBI Taxonomy" id="299467"/>
    <lineage>
        <taxon>Eukaryota</taxon>
        <taxon>Metazoa</taxon>
        <taxon>Ecdysozoa</taxon>
        <taxon>Arthropoda</taxon>
        <taxon>Chelicerata</taxon>
        <taxon>Arachnida</taxon>
        <taxon>Acari</taxon>
        <taxon>Acariformes</taxon>
        <taxon>Trombidiformes</taxon>
        <taxon>Prostigmata</taxon>
        <taxon>Anystina</taxon>
        <taxon>Parasitengona</taxon>
        <taxon>Trombiculoidea</taxon>
        <taxon>Trombiculidae</taxon>
        <taxon>Leptotrombidium</taxon>
    </lineage>
</organism>
<keyword evidence="6" id="KW-0472">Membrane</keyword>
<evidence type="ECO:0000256" key="6">
    <source>
        <dbReference type="SAM" id="Phobius"/>
    </source>
</evidence>
<reference evidence="9 10" key="1">
    <citation type="journal article" date="2018" name="Gigascience">
        <title>Genomes of trombidid mites reveal novel predicted allergens and laterally-transferred genes associated with secondary metabolism.</title>
        <authorList>
            <person name="Dong X."/>
            <person name="Chaisiri K."/>
            <person name="Xia D."/>
            <person name="Armstrong S.D."/>
            <person name="Fang Y."/>
            <person name="Donnelly M.J."/>
            <person name="Kadowaki T."/>
            <person name="McGarry J.W."/>
            <person name="Darby A.C."/>
            <person name="Makepeace B.L."/>
        </authorList>
    </citation>
    <scope>NUCLEOTIDE SEQUENCE [LARGE SCALE GENOMIC DNA]</scope>
    <source>
        <strain evidence="9">UoL-UT</strain>
    </source>
</reference>
<dbReference type="EMBL" id="NCKV01004018">
    <property type="protein sequence ID" value="RWS25139.1"/>
    <property type="molecule type" value="Genomic_DNA"/>
</dbReference>
<feature type="domain" description="Peptidase M12B" evidence="8">
    <location>
        <begin position="153"/>
        <end position="353"/>
    </location>
</feature>
<sequence>MEQTLLILFFLLSVQWNAIECEKQIIKPQQECKDKDCHHIQLTFRAFETDFLFYLEKRKEQFREVTLGAKPRTSCYLSKLSESRTYTAIRICDGIIDGSVSHKNVLYKVSYDKNRGIHEIDDALPITCGNTETVTDADFISGRDFKPAKFKLIHVPLVVVIDKRANLVLQLSEIAIEQFVKAVFDLVSTFYLQTMNVNVTVAGINVWYYYNEIDIGMNSTINLRNFQEYNEEKLTHIFTNKCYKNAHLITGLYTGTVLGVAYINKICNYSHHYSVGLSSLYGQSIESLSGIIIHELGHNLGMVHDNNRCKCKTQCVMRSQDNGQPVAEWSQCSIIRFHNEQKKRKHSCLENSNVPVCPVRLYEQSASLIIIVVSVLIVSLIAIIIIIVLYCLFTKYIMRKAKQKNKK</sequence>
<dbReference type="Gene3D" id="3.40.390.10">
    <property type="entry name" value="Collagenase (Catalytic Domain)"/>
    <property type="match status" value="1"/>
</dbReference>
<evidence type="ECO:0000313" key="10">
    <source>
        <dbReference type="Proteomes" id="UP000288716"/>
    </source>
</evidence>
<dbReference type="GO" id="GO:0006508">
    <property type="term" value="P:proteolysis"/>
    <property type="evidence" value="ECO:0007669"/>
    <property type="project" value="UniProtKB-KW"/>
</dbReference>
<dbReference type="Pfam" id="PF01421">
    <property type="entry name" value="Reprolysin"/>
    <property type="match status" value="1"/>
</dbReference>
<gene>
    <name evidence="9" type="ORF">B4U80_13120</name>
</gene>
<feature type="binding site" evidence="5">
    <location>
        <position position="304"/>
    </location>
    <ligand>
        <name>Zn(2+)</name>
        <dbReference type="ChEBI" id="CHEBI:29105"/>
        <note>catalytic</note>
    </ligand>
</feature>
<comment type="caution">
    <text evidence="9">The sequence shown here is derived from an EMBL/GenBank/DDBJ whole genome shotgun (WGS) entry which is preliminary data.</text>
</comment>
<dbReference type="AlphaFoldDB" id="A0A443SC81"/>
<dbReference type="PANTHER" id="PTHR11905">
    <property type="entry name" value="ADAM A DISINTEGRIN AND METALLOPROTEASE DOMAIN"/>
    <property type="match status" value="1"/>
</dbReference>
<dbReference type="InterPro" id="IPR024079">
    <property type="entry name" value="MetalloPept_cat_dom_sf"/>
</dbReference>
<feature type="transmembrane region" description="Helical" evidence="6">
    <location>
        <begin position="368"/>
        <end position="393"/>
    </location>
</feature>
<dbReference type="Proteomes" id="UP000288716">
    <property type="component" value="Unassembled WGS sequence"/>
</dbReference>
<keyword evidence="9" id="KW-0401">Integrin</keyword>
<evidence type="ECO:0000256" key="1">
    <source>
        <dbReference type="ARBA" id="ARBA00022670"/>
    </source>
</evidence>
<dbReference type="STRING" id="299467.A0A443SC81"/>
<evidence type="ECO:0000256" key="2">
    <source>
        <dbReference type="ARBA" id="ARBA00022801"/>
    </source>
</evidence>
<proteinExistence type="predicted"/>
<keyword evidence="4" id="KW-0482">Metalloprotease</keyword>
<keyword evidence="6" id="KW-0812">Transmembrane</keyword>